<dbReference type="SUPFAM" id="SSF49842">
    <property type="entry name" value="TNF-like"/>
    <property type="match status" value="1"/>
</dbReference>
<name>A0A916YPV6_9BACT</name>
<protein>
    <recommendedName>
        <fullName evidence="1">C1q domain-containing protein</fullName>
    </recommendedName>
</protein>
<dbReference type="Gene3D" id="2.60.120.40">
    <property type="match status" value="1"/>
</dbReference>
<dbReference type="InterPro" id="IPR001073">
    <property type="entry name" value="C1q_dom"/>
</dbReference>
<dbReference type="EMBL" id="BMKK01000003">
    <property type="protein sequence ID" value="GGD54975.1"/>
    <property type="molecule type" value="Genomic_DNA"/>
</dbReference>
<evidence type="ECO:0000313" key="2">
    <source>
        <dbReference type="EMBL" id="GGD54975.1"/>
    </source>
</evidence>
<proteinExistence type="predicted"/>
<evidence type="ECO:0000313" key="3">
    <source>
        <dbReference type="Proteomes" id="UP000609064"/>
    </source>
</evidence>
<dbReference type="InterPro" id="IPR008983">
    <property type="entry name" value="Tumour_necrosis_fac-like_dom"/>
</dbReference>
<organism evidence="2 3">
    <name type="scientific">Emticicia aquatilis</name>
    <dbReference type="NCBI Taxonomy" id="1537369"/>
    <lineage>
        <taxon>Bacteria</taxon>
        <taxon>Pseudomonadati</taxon>
        <taxon>Bacteroidota</taxon>
        <taxon>Cytophagia</taxon>
        <taxon>Cytophagales</taxon>
        <taxon>Leadbetterellaceae</taxon>
        <taxon>Emticicia</taxon>
    </lineage>
</organism>
<comment type="caution">
    <text evidence="2">The sequence shown here is derived from an EMBL/GenBank/DDBJ whole genome shotgun (WGS) entry which is preliminary data.</text>
</comment>
<sequence length="268" mass="28863">MKWLDSGEVARFQGNAPYITFYEGAVFKGYLQAINSNFEIGTKNAHDLSFYTGDTQRLKIFGDGTGITAYSRFNMGAGMNLVGAMRVGGNAGTLGDVLMSLGNGTPVWASVNFNPNIGFSAPLGALILLNNNTSQTLASFDIADYNYASGGPPVFSESTGRFTAPSAGVYHFDVVIPVMYWVSAVNSGYLEITLLKNGTPYISRLNHFNTTTTNATARGGSNLSADIYLNANDYVQVRVFQKNNVTGEALTLGDVSDKSIRFMGHKVY</sequence>
<dbReference type="Proteomes" id="UP000609064">
    <property type="component" value="Unassembled WGS sequence"/>
</dbReference>
<dbReference type="Pfam" id="PF00386">
    <property type="entry name" value="C1q"/>
    <property type="match status" value="1"/>
</dbReference>
<gene>
    <name evidence="2" type="ORF">GCM10011514_18940</name>
</gene>
<dbReference type="AlphaFoldDB" id="A0A916YPV6"/>
<evidence type="ECO:0000259" key="1">
    <source>
        <dbReference type="Pfam" id="PF00386"/>
    </source>
</evidence>
<reference evidence="2" key="1">
    <citation type="journal article" date="2014" name="Int. J. Syst. Evol. Microbiol.">
        <title>Complete genome sequence of Corynebacterium casei LMG S-19264T (=DSM 44701T), isolated from a smear-ripened cheese.</title>
        <authorList>
            <consortium name="US DOE Joint Genome Institute (JGI-PGF)"/>
            <person name="Walter F."/>
            <person name="Albersmeier A."/>
            <person name="Kalinowski J."/>
            <person name="Ruckert C."/>
        </authorList>
    </citation>
    <scope>NUCLEOTIDE SEQUENCE</scope>
    <source>
        <strain evidence="2">CGMCC 1.15958</strain>
    </source>
</reference>
<keyword evidence="3" id="KW-1185">Reference proteome</keyword>
<accession>A0A916YPV6</accession>
<feature type="domain" description="C1q" evidence="1">
    <location>
        <begin position="133"/>
        <end position="247"/>
    </location>
</feature>
<reference evidence="2" key="2">
    <citation type="submission" date="2020-09" db="EMBL/GenBank/DDBJ databases">
        <authorList>
            <person name="Sun Q."/>
            <person name="Zhou Y."/>
        </authorList>
    </citation>
    <scope>NUCLEOTIDE SEQUENCE</scope>
    <source>
        <strain evidence="2">CGMCC 1.15958</strain>
    </source>
</reference>